<comment type="similarity">
    <text evidence="2">Belongs to the TPA1 family.</text>
</comment>
<dbReference type="EMBL" id="KN831771">
    <property type="protein sequence ID" value="KIM46567.1"/>
    <property type="molecule type" value="Genomic_DNA"/>
</dbReference>
<name>A0A0C2Z016_HEBCY</name>
<evidence type="ECO:0000256" key="4">
    <source>
        <dbReference type="ARBA" id="ARBA00022896"/>
    </source>
</evidence>
<dbReference type="AlphaFoldDB" id="A0A0C2Z016"/>
<evidence type="ECO:0000256" key="5">
    <source>
        <dbReference type="ARBA" id="ARBA00022964"/>
    </source>
</evidence>
<keyword evidence="3" id="KW-0479">Metal-binding</keyword>
<dbReference type="InterPro" id="IPR005123">
    <property type="entry name" value="Oxoglu/Fe-dep_dioxygenase_dom"/>
</dbReference>
<evidence type="ECO:0000256" key="8">
    <source>
        <dbReference type="ARBA" id="ARBA00047444"/>
    </source>
</evidence>
<keyword evidence="4" id="KW-0847">Vitamin C</keyword>
<proteinExistence type="inferred from homology"/>
<dbReference type="InterPro" id="IPR019601">
    <property type="entry name" value="Oxoglutarate/Fe-dep_Oase_C"/>
</dbReference>
<dbReference type="InterPro" id="IPR051842">
    <property type="entry name" value="uS12_prolyl_hydroxylase"/>
</dbReference>
<dbReference type="SMART" id="SM00702">
    <property type="entry name" value="P4Hc"/>
    <property type="match status" value="1"/>
</dbReference>
<evidence type="ECO:0000256" key="6">
    <source>
        <dbReference type="ARBA" id="ARBA00023002"/>
    </source>
</evidence>
<evidence type="ECO:0000256" key="7">
    <source>
        <dbReference type="ARBA" id="ARBA00023004"/>
    </source>
</evidence>
<feature type="domain" description="Fe2OG dioxygenase" evidence="10">
    <location>
        <begin position="94"/>
        <end position="211"/>
    </location>
</feature>
<reference evidence="12" key="2">
    <citation type="submission" date="2015-01" db="EMBL/GenBank/DDBJ databases">
        <title>Evolutionary Origins and Diversification of the Mycorrhizal Mutualists.</title>
        <authorList>
            <consortium name="DOE Joint Genome Institute"/>
            <consortium name="Mycorrhizal Genomics Consortium"/>
            <person name="Kohler A."/>
            <person name="Kuo A."/>
            <person name="Nagy L.G."/>
            <person name="Floudas D."/>
            <person name="Copeland A."/>
            <person name="Barry K.W."/>
            <person name="Cichocki N."/>
            <person name="Veneault-Fourrey C."/>
            <person name="LaButti K."/>
            <person name="Lindquist E.A."/>
            <person name="Lipzen A."/>
            <person name="Lundell T."/>
            <person name="Morin E."/>
            <person name="Murat C."/>
            <person name="Riley R."/>
            <person name="Ohm R."/>
            <person name="Sun H."/>
            <person name="Tunlid A."/>
            <person name="Henrissat B."/>
            <person name="Grigoriev I.V."/>
            <person name="Hibbett D.S."/>
            <person name="Martin F."/>
        </authorList>
    </citation>
    <scope>NUCLEOTIDE SEQUENCE [LARGE SCALE GENOMIC DNA]</scope>
    <source>
        <strain evidence="12">h7</strain>
    </source>
</reference>
<organism evidence="11 12">
    <name type="scientific">Hebeloma cylindrosporum</name>
    <dbReference type="NCBI Taxonomy" id="76867"/>
    <lineage>
        <taxon>Eukaryota</taxon>
        <taxon>Fungi</taxon>
        <taxon>Dikarya</taxon>
        <taxon>Basidiomycota</taxon>
        <taxon>Agaricomycotina</taxon>
        <taxon>Agaricomycetes</taxon>
        <taxon>Agaricomycetidae</taxon>
        <taxon>Agaricales</taxon>
        <taxon>Agaricineae</taxon>
        <taxon>Hymenogastraceae</taxon>
        <taxon>Hebeloma</taxon>
    </lineage>
</organism>
<keyword evidence="7" id="KW-0408">Iron</keyword>
<evidence type="ECO:0000259" key="10">
    <source>
        <dbReference type="PROSITE" id="PS51471"/>
    </source>
</evidence>
<accession>A0A0C2Z016</accession>
<evidence type="ECO:0000256" key="9">
    <source>
        <dbReference type="SAM" id="MobiDB-lite"/>
    </source>
</evidence>
<keyword evidence="12" id="KW-1185">Reference proteome</keyword>
<dbReference type="Proteomes" id="UP000053424">
    <property type="component" value="Unassembled WGS sequence"/>
</dbReference>
<evidence type="ECO:0000256" key="3">
    <source>
        <dbReference type="ARBA" id="ARBA00022723"/>
    </source>
</evidence>
<dbReference type="GO" id="GO:0005506">
    <property type="term" value="F:iron ion binding"/>
    <property type="evidence" value="ECO:0007669"/>
    <property type="project" value="InterPro"/>
</dbReference>
<reference evidence="11 12" key="1">
    <citation type="submission" date="2014-04" db="EMBL/GenBank/DDBJ databases">
        <authorList>
            <consortium name="DOE Joint Genome Institute"/>
            <person name="Kuo A."/>
            <person name="Gay G."/>
            <person name="Dore J."/>
            <person name="Kohler A."/>
            <person name="Nagy L.G."/>
            <person name="Floudas D."/>
            <person name="Copeland A."/>
            <person name="Barry K.W."/>
            <person name="Cichocki N."/>
            <person name="Veneault-Fourrey C."/>
            <person name="LaButti K."/>
            <person name="Lindquist E.A."/>
            <person name="Lipzen A."/>
            <person name="Lundell T."/>
            <person name="Morin E."/>
            <person name="Murat C."/>
            <person name="Sun H."/>
            <person name="Tunlid A."/>
            <person name="Henrissat B."/>
            <person name="Grigoriev I.V."/>
            <person name="Hibbett D.S."/>
            <person name="Martin F."/>
            <person name="Nordberg H.P."/>
            <person name="Cantor M.N."/>
            <person name="Hua S.X."/>
        </authorList>
    </citation>
    <scope>NUCLEOTIDE SEQUENCE [LARGE SCALE GENOMIC DNA]</scope>
    <source>
        <strain evidence="12">h7</strain>
    </source>
</reference>
<dbReference type="InterPro" id="IPR043044">
    <property type="entry name" value="TPA1/Ofd1_C"/>
</dbReference>
<dbReference type="GO" id="GO:0031418">
    <property type="term" value="F:L-ascorbic acid binding"/>
    <property type="evidence" value="ECO:0007669"/>
    <property type="project" value="UniProtKB-KW"/>
</dbReference>
<protein>
    <recommendedName>
        <fullName evidence="10">Fe2OG dioxygenase domain-containing protein</fullName>
    </recommendedName>
</protein>
<dbReference type="PANTHER" id="PTHR12117:SF0">
    <property type="entry name" value="PROLYL 3-HYDROXYLASE OGFOD1"/>
    <property type="match status" value="1"/>
</dbReference>
<feature type="compositionally biased region" description="Acidic residues" evidence="9">
    <location>
        <begin position="521"/>
        <end position="556"/>
    </location>
</feature>
<dbReference type="InterPro" id="IPR039558">
    <property type="entry name" value="TPA1/OFD1_N"/>
</dbReference>
<dbReference type="GO" id="GO:0006449">
    <property type="term" value="P:regulation of translational termination"/>
    <property type="evidence" value="ECO:0007669"/>
    <property type="project" value="TreeGrafter"/>
</dbReference>
<dbReference type="GO" id="GO:0031543">
    <property type="term" value="F:peptidyl-proline dioxygenase activity"/>
    <property type="evidence" value="ECO:0007669"/>
    <property type="project" value="UniProtKB-ARBA"/>
</dbReference>
<sequence length="620" mass="69053">MSGRTQLYRKRDRHLQGIVLQFRLDGKPVIPTPKTRTCQCLQVNQTGDLASLNFLSPQQISKLPSLLALRDALYSSQFRNFLRSVTGCGPLSGKKQDMSVNSYTSGSHLLNHDDVIGTRKVSYILYMPLPHYQLWKKDWGGALELYPTRINEEGQPEPESIPSKSIPPSWNQFILFEVQPGKSFHSVEEVVVGGKGEDGRERLSISGWFHAAQEGEEGYAPETPVEVEVKSSREQLTSTSTVFKSYPDPEVLPEPTLSEESISFLSEFLNPVYLQPRTMQALADRFVEESSLELHSFLNNPLAEALQSRLRDLDTHDGLGENRAGCIPPHNAGTNDAWKIKGPPHKWRYCVLRPHSEGAPNEAVTPRYASSTDQIMRSLQDELFSSAAFRAWLAIVSRLMPMRYAVEARRFRPGLDYTLATSEEKEARLDVVLGLTPSVREPMDSDDEGERFLKNQRGWQASEWGGWECYMAPHNEEDDPAIYRSGTQKKTKPPANSVASSSKINGGASTNGTANNNNNDDSTDIDVDEEEEGGGEDIEPAPDSDLMDEDEAEEDSTLLAAQPGFNRLLLVLRDERVMRFVKYVSAAAEGSRWDVCGEYEVGVVQEAEEEDSGSGSGDGR</sequence>
<dbReference type="Pfam" id="PF10637">
    <property type="entry name" value="Ofd1_CTDD"/>
    <property type="match status" value="1"/>
</dbReference>
<comment type="catalytic activity">
    <reaction evidence="8">
        <text>[ribosomal protein uS12]-L-proline + 2-oxoglutarate + O2 = [ribosomal protein uS12]-(3S)-3-hydroxy-L-proline + succinate + CO2</text>
        <dbReference type="Rhea" id="RHEA:54156"/>
        <dbReference type="Rhea" id="RHEA-COMP:13816"/>
        <dbReference type="Rhea" id="RHEA-COMP:13818"/>
        <dbReference type="ChEBI" id="CHEBI:15379"/>
        <dbReference type="ChEBI" id="CHEBI:16526"/>
        <dbReference type="ChEBI" id="CHEBI:16810"/>
        <dbReference type="ChEBI" id="CHEBI:30031"/>
        <dbReference type="ChEBI" id="CHEBI:50342"/>
        <dbReference type="ChEBI" id="CHEBI:85428"/>
    </reaction>
</comment>
<gene>
    <name evidence="11" type="ORF">M413DRAFT_441650</name>
</gene>
<dbReference type="OrthoDB" id="430522at2759"/>
<evidence type="ECO:0000256" key="2">
    <source>
        <dbReference type="ARBA" id="ARBA00007443"/>
    </source>
</evidence>
<evidence type="ECO:0000256" key="1">
    <source>
        <dbReference type="ARBA" id="ARBA00001961"/>
    </source>
</evidence>
<dbReference type="Gene3D" id="3.60.130.20">
    <property type="entry name" value="Oxoglutarate/iron-dependent oxygenase, C-terminal degradation domain"/>
    <property type="match status" value="1"/>
</dbReference>
<dbReference type="STRING" id="686832.A0A0C2Z016"/>
<feature type="compositionally biased region" description="Low complexity" evidence="9">
    <location>
        <begin position="505"/>
        <end position="520"/>
    </location>
</feature>
<evidence type="ECO:0000313" key="11">
    <source>
        <dbReference type="EMBL" id="KIM46567.1"/>
    </source>
</evidence>
<dbReference type="HOGENOM" id="CLU_017005_0_0_1"/>
<keyword evidence="6" id="KW-0560">Oxidoreductase</keyword>
<comment type="cofactor">
    <cofactor evidence="1">
        <name>L-ascorbate</name>
        <dbReference type="ChEBI" id="CHEBI:38290"/>
    </cofactor>
</comment>
<feature type="region of interest" description="Disordered" evidence="9">
    <location>
        <begin position="478"/>
        <end position="559"/>
    </location>
</feature>
<dbReference type="Pfam" id="PF13661">
    <property type="entry name" value="2OG-FeII_Oxy_4"/>
    <property type="match status" value="1"/>
</dbReference>
<dbReference type="PROSITE" id="PS51471">
    <property type="entry name" value="FE2OG_OXY"/>
    <property type="match status" value="1"/>
</dbReference>
<dbReference type="PANTHER" id="PTHR12117">
    <property type="entry name" value="HISTONE ACETYLTRANSFERASE COMPLEX"/>
    <property type="match status" value="1"/>
</dbReference>
<dbReference type="GO" id="GO:0005737">
    <property type="term" value="C:cytoplasm"/>
    <property type="evidence" value="ECO:0007669"/>
    <property type="project" value="TreeGrafter"/>
</dbReference>
<evidence type="ECO:0000313" key="12">
    <source>
        <dbReference type="Proteomes" id="UP000053424"/>
    </source>
</evidence>
<keyword evidence="5" id="KW-0223">Dioxygenase</keyword>
<dbReference type="InterPro" id="IPR006620">
    <property type="entry name" value="Pro_4_hyd_alph"/>
</dbReference>
<dbReference type="Gene3D" id="2.60.120.620">
    <property type="entry name" value="q2cbj1_9rhob like domain"/>
    <property type="match status" value="1"/>
</dbReference>